<feature type="compositionally biased region" description="Acidic residues" evidence="1">
    <location>
        <begin position="159"/>
        <end position="191"/>
    </location>
</feature>
<protein>
    <submittedName>
        <fullName evidence="2">Uncharacterized protein</fullName>
    </submittedName>
</protein>
<feature type="compositionally biased region" description="Polar residues" evidence="1">
    <location>
        <begin position="117"/>
        <end position="127"/>
    </location>
</feature>
<gene>
    <name evidence="2" type="ORF">PHLGIDRAFT_123205</name>
</gene>
<feature type="compositionally biased region" description="Pro residues" evidence="1">
    <location>
        <begin position="9"/>
        <end position="26"/>
    </location>
</feature>
<feature type="compositionally biased region" description="Polar residues" evidence="1">
    <location>
        <begin position="223"/>
        <end position="244"/>
    </location>
</feature>
<accession>A0A0C3NAT5</accession>
<feature type="compositionally biased region" description="Polar residues" evidence="1">
    <location>
        <begin position="49"/>
        <end position="58"/>
    </location>
</feature>
<feature type="compositionally biased region" description="Basic and acidic residues" evidence="1">
    <location>
        <begin position="328"/>
        <end position="337"/>
    </location>
</feature>
<dbReference type="EMBL" id="KN840760">
    <property type="protein sequence ID" value="KIP01614.1"/>
    <property type="molecule type" value="Genomic_DNA"/>
</dbReference>
<reference evidence="2 3" key="1">
    <citation type="journal article" date="2014" name="PLoS Genet.">
        <title>Analysis of the Phlebiopsis gigantea genome, transcriptome and secretome provides insight into its pioneer colonization strategies of wood.</title>
        <authorList>
            <person name="Hori C."/>
            <person name="Ishida T."/>
            <person name="Igarashi K."/>
            <person name="Samejima M."/>
            <person name="Suzuki H."/>
            <person name="Master E."/>
            <person name="Ferreira P."/>
            <person name="Ruiz-Duenas F.J."/>
            <person name="Held B."/>
            <person name="Canessa P."/>
            <person name="Larrondo L.F."/>
            <person name="Schmoll M."/>
            <person name="Druzhinina I.S."/>
            <person name="Kubicek C.P."/>
            <person name="Gaskell J.A."/>
            <person name="Kersten P."/>
            <person name="St John F."/>
            <person name="Glasner J."/>
            <person name="Sabat G."/>
            <person name="Splinter BonDurant S."/>
            <person name="Syed K."/>
            <person name="Yadav J."/>
            <person name="Mgbeahuruike A.C."/>
            <person name="Kovalchuk A."/>
            <person name="Asiegbu F.O."/>
            <person name="Lackner G."/>
            <person name="Hoffmeister D."/>
            <person name="Rencoret J."/>
            <person name="Gutierrez A."/>
            <person name="Sun H."/>
            <person name="Lindquist E."/>
            <person name="Barry K."/>
            <person name="Riley R."/>
            <person name="Grigoriev I.V."/>
            <person name="Henrissat B."/>
            <person name="Kues U."/>
            <person name="Berka R.M."/>
            <person name="Martinez A.T."/>
            <person name="Covert S.F."/>
            <person name="Blanchette R.A."/>
            <person name="Cullen D."/>
        </authorList>
    </citation>
    <scope>NUCLEOTIDE SEQUENCE [LARGE SCALE GENOMIC DNA]</scope>
    <source>
        <strain evidence="2 3">11061_1 CR5-6</strain>
    </source>
</reference>
<feature type="compositionally biased region" description="Polar residues" evidence="1">
    <location>
        <begin position="342"/>
        <end position="366"/>
    </location>
</feature>
<feature type="compositionally biased region" description="Basic and acidic residues" evidence="1">
    <location>
        <begin position="210"/>
        <end position="222"/>
    </location>
</feature>
<evidence type="ECO:0000313" key="3">
    <source>
        <dbReference type="Proteomes" id="UP000053257"/>
    </source>
</evidence>
<dbReference type="AlphaFoldDB" id="A0A0C3NAT5"/>
<keyword evidence="3" id="KW-1185">Reference proteome</keyword>
<organism evidence="2 3">
    <name type="scientific">Phlebiopsis gigantea (strain 11061_1 CR5-6)</name>
    <name type="common">White-rot fungus</name>
    <name type="synonym">Peniophora gigantea</name>
    <dbReference type="NCBI Taxonomy" id="745531"/>
    <lineage>
        <taxon>Eukaryota</taxon>
        <taxon>Fungi</taxon>
        <taxon>Dikarya</taxon>
        <taxon>Basidiomycota</taxon>
        <taxon>Agaricomycotina</taxon>
        <taxon>Agaricomycetes</taxon>
        <taxon>Polyporales</taxon>
        <taxon>Phanerochaetaceae</taxon>
        <taxon>Phlebiopsis</taxon>
    </lineage>
</organism>
<name>A0A0C3NAT5_PHLG1</name>
<proteinExistence type="predicted"/>
<evidence type="ECO:0000313" key="2">
    <source>
        <dbReference type="EMBL" id="KIP01614.1"/>
    </source>
</evidence>
<sequence>MAKDRRPKALPPPPLPPRPSPLPPNPTTASTTQPKTKPRRPAPPLTPPMNTCASNKTSHPGDIDKPPPRRPSEVVQAERQEHAAAKAQKEQRRQDAIASLAAFENAAAKAHDDAQSEGHNPPTTAYSLRQRGPGTHKTHALSGDGDSGLMKDVDHSSDEYEADGGEDNEEEDGNDEDEDAEAMELDDEDMEIAGWPKVKDTKRVKGQRQGRQEVEAVRKFISDNDSVGTLSKRNRADSATNTSIPALKKHKSSSQALEGLNEGWDVPRADTSGRSSSPASLPPITDFENSSDGIGDATFADEIDSEALRSGDKGPASYSNADLSLTWDHGRQHDGGRKGSRKSSANKPTGQHLGSESGSNQANNVPLYTPPDVVRTQIRRTVTSKPARNSLSSRTSVAVAQTPTQFLII</sequence>
<evidence type="ECO:0000256" key="1">
    <source>
        <dbReference type="SAM" id="MobiDB-lite"/>
    </source>
</evidence>
<feature type="region of interest" description="Disordered" evidence="1">
    <location>
        <begin position="1"/>
        <end position="376"/>
    </location>
</feature>
<dbReference type="HOGENOM" id="CLU_672871_0_0_1"/>
<feature type="compositionally biased region" description="Basic and acidic residues" evidence="1">
    <location>
        <begin position="149"/>
        <end position="158"/>
    </location>
</feature>
<feature type="compositionally biased region" description="Basic and acidic residues" evidence="1">
    <location>
        <begin position="59"/>
        <end position="95"/>
    </location>
</feature>
<dbReference type="Proteomes" id="UP000053257">
    <property type="component" value="Unassembled WGS sequence"/>
</dbReference>